<dbReference type="AlphaFoldDB" id="A0A1I1ZJM6"/>
<dbReference type="RefSeq" id="WP_093831117.1">
    <property type="nucleotide sequence ID" value="NZ_FOLQ01000012.1"/>
</dbReference>
<protein>
    <submittedName>
        <fullName evidence="1">Uncharacterized protein</fullName>
    </submittedName>
</protein>
<dbReference type="Proteomes" id="UP000198598">
    <property type="component" value="Unassembled WGS sequence"/>
</dbReference>
<evidence type="ECO:0000313" key="2">
    <source>
        <dbReference type="Proteomes" id="UP000198598"/>
    </source>
</evidence>
<keyword evidence="2" id="KW-1185">Reference proteome</keyword>
<dbReference type="STRING" id="662367.SAMN05216167_112112"/>
<sequence length="160" mass="17649">MKQLLVVVLSLLATFSQSSCQKQDRFRRTAVDFPVGYVGQWEAVLPGGSSRLFYAGVTIKPSGDSLLWSYFSQLVDTTTNHKIPCGPEMAFMPFRWDDSTHSALGDHGATQGYGFDKLQLLSPSKLQLNSLWLATSCRGPGGFNSSQLVFSKVNSFQFNP</sequence>
<dbReference type="OrthoDB" id="951448at2"/>
<proteinExistence type="predicted"/>
<organism evidence="1 2">
    <name type="scientific">Spirosoma endophyticum</name>
    <dbReference type="NCBI Taxonomy" id="662367"/>
    <lineage>
        <taxon>Bacteria</taxon>
        <taxon>Pseudomonadati</taxon>
        <taxon>Bacteroidota</taxon>
        <taxon>Cytophagia</taxon>
        <taxon>Cytophagales</taxon>
        <taxon>Cytophagaceae</taxon>
        <taxon>Spirosoma</taxon>
    </lineage>
</organism>
<accession>A0A1I1ZJM6</accession>
<reference evidence="1 2" key="1">
    <citation type="submission" date="2016-10" db="EMBL/GenBank/DDBJ databases">
        <authorList>
            <person name="de Groot N.N."/>
        </authorList>
    </citation>
    <scope>NUCLEOTIDE SEQUENCE [LARGE SCALE GENOMIC DNA]</scope>
    <source>
        <strain evidence="1 2">DSM 26130</strain>
    </source>
</reference>
<evidence type="ECO:0000313" key="1">
    <source>
        <dbReference type="EMBL" id="SFE30753.1"/>
    </source>
</evidence>
<name>A0A1I1ZJM6_9BACT</name>
<dbReference type="EMBL" id="FOLQ01000012">
    <property type="protein sequence ID" value="SFE30753.1"/>
    <property type="molecule type" value="Genomic_DNA"/>
</dbReference>
<gene>
    <name evidence="1" type="ORF">SAMN05216167_112112</name>
</gene>